<keyword evidence="3" id="KW-1185">Reference proteome</keyword>
<feature type="domain" description="Pyridoxamine 5'-phosphate oxidase N-terminal" evidence="1">
    <location>
        <begin position="14"/>
        <end position="142"/>
    </location>
</feature>
<dbReference type="eggNOG" id="COG0748">
    <property type="taxonomic scope" value="Bacteria"/>
</dbReference>
<dbReference type="OrthoDB" id="9790961at2"/>
<evidence type="ECO:0000313" key="3">
    <source>
        <dbReference type="Proteomes" id="UP000001693"/>
    </source>
</evidence>
<dbReference type="RefSeq" id="WP_012346095.1">
    <property type="nucleotide sequence ID" value="NC_010524.1"/>
</dbReference>
<dbReference type="EMBL" id="CP001013">
    <property type="protein sequence ID" value="ACB33333.1"/>
    <property type="molecule type" value="Genomic_DNA"/>
</dbReference>
<reference evidence="2 3" key="1">
    <citation type="submission" date="2008-03" db="EMBL/GenBank/DDBJ databases">
        <title>Complete sequence of Leptothrix cholodnii SP-6.</title>
        <authorList>
            <consortium name="US DOE Joint Genome Institute"/>
            <person name="Copeland A."/>
            <person name="Lucas S."/>
            <person name="Lapidus A."/>
            <person name="Glavina del Rio T."/>
            <person name="Dalin E."/>
            <person name="Tice H."/>
            <person name="Bruce D."/>
            <person name="Goodwin L."/>
            <person name="Pitluck S."/>
            <person name="Chertkov O."/>
            <person name="Brettin T."/>
            <person name="Detter J.C."/>
            <person name="Han C."/>
            <person name="Kuske C.R."/>
            <person name="Schmutz J."/>
            <person name="Larimer F."/>
            <person name="Land M."/>
            <person name="Hauser L."/>
            <person name="Kyrpides N."/>
            <person name="Lykidis A."/>
            <person name="Emerson D."/>
            <person name="Richardson P."/>
        </authorList>
    </citation>
    <scope>NUCLEOTIDE SEQUENCE [LARGE SCALE GENOMIC DNA]</scope>
    <source>
        <strain evidence="3">ATCC 51168 / LMG 8142 / SP-6</strain>
    </source>
</reference>
<name>B1Y3T9_LEPCP</name>
<proteinExistence type="predicted"/>
<dbReference type="Proteomes" id="UP000001693">
    <property type="component" value="Chromosome"/>
</dbReference>
<dbReference type="GO" id="GO:0005737">
    <property type="term" value="C:cytoplasm"/>
    <property type="evidence" value="ECO:0007669"/>
    <property type="project" value="UniProtKB-ARBA"/>
</dbReference>
<gene>
    <name evidence="2" type="ordered locus">Lcho_1064</name>
</gene>
<dbReference type="AlphaFoldDB" id="B1Y3T9"/>
<dbReference type="InterPro" id="IPR012349">
    <property type="entry name" value="Split_barrel_FMN-bd"/>
</dbReference>
<dbReference type="Gene3D" id="2.30.110.10">
    <property type="entry name" value="Electron Transport, Fmn-binding Protein, Chain A"/>
    <property type="match status" value="1"/>
</dbReference>
<evidence type="ECO:0000313" key="2">
    <source>
        <dbReference type="EMBL" id="ACB33333.1"/>
    </source>
</evidence>
<dbReference type="HOGENOM" id="CLU_093808_2_0_4"/>
<organism evidence="2 3">
    <name type="scientific">Leptothrix cholodnii (strain ATCC 51168 / LMG 8142 / SP-6)</name>
    <name type="common">Leptothrix discophora (strain SP-6)</name>
    <dbReference type="NCBI Taxonomy" id="395495"/>
    <lineage>
        <taxon>Bacteria</taxon>
        <taxon>Pseudomonadati</taxon>
        <taxon>Pseudomonadota</taxon>
        <taxon>Betaproteobacteria</taxon>
        <taxon>Burkholderiales</taxon>
        <taxon>Sphaerotilaceae</taxon>
        <taxon>Leptothrix</taxon>
    </lineage>
</organism>
<sequence>MPTSPAHLSRLDLELRRLLAERPVAVLGTLDEHGAPFVSMVPFAVEPASGALVLHVSALAVHTRQMQAEPRVSLLVMGADDWAESPQALPRVTIAARAEFTPRDSAAERPLRAAYLARHPQAELMTQLPDFTFVRLVPISARHVAGFGAARSVAPDDLARVLAGIAAVPPM</sequence>
<dbReference type="PIRSF" id="PIRSF004633">
    <property type="entry name" value="UCP_PLP_oxd"/>
    <property type="match status" value="1"/>
</dbReference>
<dbReference type="Pfam" id="PF01243">
    <property type="entry name" value="PNPOx_N"/>
    <property type="match status" value="1"/>
</dbReference>
<dbReference type="STRING" id="395495.Lcho_1064"/>
<accession>B1Y3T9</accession>
<dbReference type="PANTHER" id="PTHR13343:SF17">
    <property type="entry name" value="CELLULAR REPRESSOR OF E1A-STIMULATED GENES, ISOFORM A"/>
    <property type="match status" value="1"/>
</dbReference>
<dbReference type="SUPFAM" id="SSF50475">
    <property type="entry name" value="FMN-binding split barrel"/>
    <property type="match status" value="1"/>
</dbReference>
<dbReference type="InterPro" id="IPR014419">
    <property type="entry name" value="HutZ"/>
</dbReference>
<dbReference type="KEGG" id="lch:Lcho_1064"/>
<dbReference type="PANTHER" id="PTHR13343">
    <property type="entry name" value="CREG1 PROTEIN"/>
    <property type="match status" value="1"/>
</dbReference>
<protein>
    <submittedName>
        <fullName evidence="2">Pyridoxamine 5'-phosphate oxidase-related FMN-binding</fullName>
    </submittedName>
</protein>
<dbReference type="InterPro" id="IPR011576">
    <property type="entry name" value="Pyridox_Oxase_N"/>
</dbReference>
<evidence type="ECO:0000259" key="1">
    <source>
        <dbReference type="Pfam" id="PF01243"/>
    </source>
</evidence>